<dbReference type="Gene3D" id="1.20.1260.100">
    <property type="entry name" value="TspO/MBR protein"/>
    <property type="match status" value="1"/>
</dbReference>
<name>U6RKR3_9BACT</name>
<evidence type="ECO:0000256" key="4">
    <source>
        <dbReference type="ARBA" id="ARBA00022989"/>
    </source>
</evidence>
<dbReference type="HOGENOM" id="CLU_091805_2_0_10"/>
<keyword evidence="4 6" id="KW-1133">Transmembrane helix</keyword>
<keyword evidence="3 6" id="KW-0812">Transmembrane</keyword>
<evidence type="ECO:0000256" key="1">
    <source>
        <dbReference type="ARBA" id="ARBA00004141"/>
    </source>
</evidence>
<keyword evidence="5 6" id="KW-0472">Membrane</keyword>
<dbReference type="EMBL" id="AQHY01000013">
    <property type="protein sequence ID" value="EOA56346.1"/>
    <property type="molecule type" value="Genomic_DNA"/>
</dbReference>
<sequence>MNKIIPVLVAVIICFSVGVMASYFQVDAIQTWYPFLNKPLLTPPNFIFPIVWSILYFCMGISIGLIWNTKHRKRKILRWLFSFQLLLNFTWSIYFFYFQNPFLGFIDILLLDIFVIYYMMKSYSIKKMSSLLFIPYILWLLLATYLNGYIMLYN</sequence>
<comment type="caution">
    <text evidence="7">The sequence shown here is derived from an EMBL/GenBank/DDBJ whole genome shotgun (WGS) entry which is preliminary data.</text>
</comment>
<reference evidence="7 8" key="1">
    <citation type="submission" date="2013-04" db="EMBL/GenBank/DDBJ databases">
        <title>The Genome Sequence of Bacteroides massiliensis DSM 17679.</title>
        <authorList>
            <consortium name="The Broad Institute Genomics Platform"/>
            <person name="Earl A."/>
            <person name="Ward D."/>
            <person name="Feldgarden M."/>
            <person name="Gevers D."/>
            <person name="Martens E."/>
            <person name="Fenner L."/>
            <person name="Roux V."/>
            <person name="Mallet M.N."/>
            <person name="Raoult D."/>
            <person name="Walker B."/>
            <person name="Young S."/>
            <person name="Zeng Q."/>
            <person name="Gargeya S."/>
            <person name="Fitzgerald M."/>
            <person name="Haas B."/>
            <person name="Abouelleil A."/>
            <person name="Allen A.W."/>
            <person name="Alvarado L."/>
            <person name="Arachchi H.M."/>
            <person name="Berlin A.M."/>
            <person name="Chapman S.B."/>
            <person name="Gainer-Dewar J."/>
            <person name="Goldberg J."/>
            <person name="Griggs A."/>
            <person name="Gujja S."/>
            <person name="Hansen M."/>
            <person name="Howarth C."/>
            <person name="Imamovic A."/>
            <person name="Ireland A."/>
            <person name="Larimer J."/>
            <person name="McCowan C."/>
            <person name="Murphy C."/>
            <person name="Pearson M."/>
            <person name="Poon T.W."/>
            <person name="Priest M."/>
            <person name="Roberts A."/>
            <person name="Saif S."/>
            <person name="Shea T."/>
            <person name="Sisk P."/>
            <person name="Sykes S."/>
            <person name="Wortman J."/>
            <person name="Nusbaum C."/>
            <person name="Birren B."/>
        </authorList>
    </citation>
    <scope>NUCLEOTIDE SEQUENCE [LARGE SCALE GENOMIC DNA]</scope>
    <source>
        <strain evidence="8">B84634 / Timone 84634 / DSM 17679 / JCM 13223</strain>
    </source>
</reference>
<feature type="transmembrane region" description="Helical" evidence="6">
    <location>
        <begin position="7"/>
        <end position="26"/>
    </location>
</feature>
<evidence type="ECO:0000313" key="8">
    <source>
        <dbReference type="Proteomes" id="UP000017831"/>
    </source>
</evidence>
<dbReference type="CDD" id="cd15904">
    <property type="entry name" value="TSPO_MBR"/>
    <property type="match status" value="1"/>
</dbReference>
<dbReference type="GeneID" id="60062726"/>
<dbReference type="PANTHER" id="PTHR10057:SF0">
    <property type="entry name" value="TRANSLOCATOR PROTEIN"/>
    <property type="match status" value="1"/>
</dbReference>
<dbReference type="RefSeq" id="WP_005938582.1">
    <property type="nucleotide sequence ID" value="NZ_KB890408.1"/>
</dbReference>
<dbReference type="PIRSF" id="PIRSF005859">
    <property type="entry name" value="PBR"/>
    <property type="match status" value="1"/>
</dbReference>
<gene>
    <name evidence="7" type="ORF">HMPREF1534_01264</name>
</gene>
<feature type="transmembrane region" description="Helical" evidence="6">
    <location>
        <begin position="102"/>
        <end position="120"/>
    </location>
</feature>
<dbReference type="FunFam" id="1.20.1260.100:FF:000001">
    <property type="entry name" value="translocator protein 2"/>
    <property type="match status" value="1"/>
</dbReference>
<evidence type="ECO:0008006" key="9">
    <source>
        <dbReference type="Google" id="ProtNLM"/>
    </source>
</evidence>
<evidence type="ECO:0000256" key="2">
    <source>
        <dbReference type="ARBA" id="ARBA00007524"/>
    </source>
</evidence>
<feature type="transmembrane region" description="Helical" evidence="6">
    <location>
        <begin position="46"/>
        <end position="67"/>
    </location>
</feature>
<evidence type="ECO:0000256" key="6">
    <source>
        <dbReference type="SAM" id="Phobius"/>
    </source>
</evidence>
<evidence type="ECO:0000256" key="3">
    <source>
        <dbReference type="ARBA" id="ARBA00022692"/>
    </source>
</evidence>
<keyword evidence="8" id="KW-1185">Reference proteome</keyword>
<dbReference type="InterPro" id="IPR004307">
    <property type="entry name" value="TspO_MBR"/>
</dbReference>
<dbReference type="PANTHER" id="PTHR10057">
    <property type="entry name" value="PERIPHERAL-TYPE BENZODIAZEPINE RECEPTOR"/>
    <property type="match status" value="1"/>
</dbReference>
<dbReference type="Proteomes" id="UP000017831">
    <property type="component" value="Unassembled WGS sequence"/>
</dbReference>
<organism evidence="7 8">
    <name type="scientific">Phocaeicola massiliensis B84634 = Timone 84634 = DSM 17679 = JCM 13223</name>
    <dbReference type="NCBI Taxonomy" id="1121098"/>
    <lineage>
        <taxon>Bacteria</taxon>
        <taxon>Pseudomonadati</taxon>
        <taxon>Bacteroidota</taxon>
        <taxon>Bacteroidia</taxon>
        <taxon>Bacteroidales</taxon>
        <taxon>Bacteroidaceae</taxon>
        <taxon>Phocaeicola</taxon>
    </lineage>
</organism>
<evidence type="ECO:0000313" key="7">
    <source>
        <dbReference type="EMBL" id="EOA56346.1"/>
    </source>
</evidence>
<dbReference type="GO" id="GO:0016020">
    <property type="term" value="C:membrane"/>
    <property type="evidence" value="ECO:0007669"/>
    <property type="project" value="UniProtKB-SubCell"/>
</dbReference>
<proteinExistence type="inferred from homology"/>
<dbReference type="GO" id="GO:0033013">
    <property type="term" value="P:tetrapyrrole metabolic process"/>
    <property type="evidence" value="ECO:0007669"/>
    <property type="project" value="UniProtKB-ARBA"/>
</dbReference>
<dbReference type="AlphaFoldDB" id="U6RKR3"/>
<dbReference type="OrthoDB" id="9795496at2"/>
<comment type="subcellular location">
    <subcellularLocation>
        <location evidence="1">Membrane</location>
        <topology evidence="1">Multi-pass membrane protein</topology>
    </subcellularLocation>
</comment>
<comment type="similarity">
    <text evidence="2">Belongs to the TspO/BZRP family.</text>
</comment>
<accession>U6RKR3</accession>
<dbReference type="InterPro" id="IPR038330">
    <property type="entry name" value="TspO/MBR-related_sf"/>
</dbReference>
<feature type="transmembrane region" description="Helical" evidence="6">
    <location>
        <begin position="79"/>
        <end position="96"/>
    </location>
</feature>
<dbReference type="Pfam" id="PF03073">
    <property type="entry name" value="TspO_MBR"/>
    <property type="match status" value="1"/>
</dbReference>
<feature type="transmembrane region" description="Helical" evidence="6">
    <location>
        <begin position="132"/>
        <end position="152"/>
    </location>
</feature>
<evidence type="ECO:0000256" key="5">
    <source>
        <dbReference type="ARBA" id="ARBA00023136"/>
    </source>
</evidence>
<protein>
    <recommendedName>
        <fullName evidence="9">Tryptophan-rich sensory protein</fullName>
    </recommendedName>
</protein>
<dbReference type="eggNOG" id="COG3476">
    <property type="taxonomic scope" value="Bacteria"/>
</dbReference>